<feature type="binding site" description="axial binding residue" evidence="14">
    <location>
        <position position="63"/>
    </location>
    <ligand>
        <name>heme</name>
        <dbReference type="ChEBI" id="CHEBI:30413"/>
    </ligand>
    <ligandPart>
        <name>Fe</name>
        <dbReference type="ChEBI" id="CHEBI:18248"/>
    </ligandPart>
</feature>
<evidence type="ECO:0000256" key="8">
    <source>
        <dbReference type="ARBA" id="ARBA00022824"/>
    </source>
</evidence>
<evidence type="ECO:0000256" key="3">
    <source>
        <dbReference type="ARBA" id="ARBA00004174"/>
    </source>
</evidence>
<evidence type="ECO:0000256" key="7">
    <source>
        <dbReference type="ARBA" id="ARBA00022723"/>
    </source>
</evidence>
<evidence type="ECO:0000256" key="10">
    <source>
        <dbReference type="ARBA" id="ARBA00023002"/>
    </source>
</evidence>
<dbReference type="InterPro" id="IPR050196">
    <property type="entry name" value="Cytochrome_P450_Monoox"/>
</dbReference>
<dbReference type="AlphaFoldDB" id="A0A0T6BD46"/>
<evidence type="ECO:0000313" key="16">
    <source>
        <dbReference type="EMBL" id="KRT85248.1"/>
    </source>
</evidence>
<evidence type="ECO:0000256" key="13">
    <source>
        <dbReference type="ARBA" id="ARBA00023136"/>
    </source>
</evidence>
<dbReference type="GO" id="GO:0020037">
    <property type="term" value="F:heme binding"/>
    <property type="evidence" value="ECO:0007669"/>
    <property type="project" value="InterPro"/>
</dbReference>
<dbReference type="GO" id="GO:0005506">
    <property type="term" value="F:iron ion binding"/>
    <property type="evidence" value="ECO:0007669"/>
    <property type="project" value="InterPro"/>
</dbReference>
<proteinExistence type="inferred from homology"/>
<dbReference type="GO" id="GO:0005789">
    <property type="term" value="C:endoplasmic reticulum membrane"/>
    <property type="evidence" value="ECO:0007669"/>
    <property type="project" value="UniProtKB-SubCell"/>
</dbReference>
<protein>
    <submittedName>
        <fullName evidence="16">Cytochrome P450</fullName>
    </submittedName>
</protein>
<keyword evidence="7 14" id="KW-0479">Metal-binding</keyword>
<dbReference type="OrthoDB" id="1470350at2759"/>
<keyword evidence="10 15" id="KW-0560">Oxidoreductase</keyword>
<dbReference type="PANTHER" id="PTHR24291:SF189">
    <property type="entry name" value="CYTOCHROME P450 4C3-RELATED"/>
    <property type="match status" value="1"/>
</dbReference>
<dbReference type="Pfam" id="PF00067">
    <property type="entry name" value="p450"/>
    <property type="match status" value="1"/>
</dbReference>
<keyword evidence="17" id="KW-1185">Reference proteome</keyword>
<evidence type="ECO:0000256" key="15">
    <source>
        <dbReference type="RuleBase" id="RU000461"/>
    </source>
</evidence>
<dbReference type="PANTHER" id="PTHR24291">
    <property type="entry name" value="CYTOCHROME P450 FAMILY 4"/>
    <property type="match status" value="1"/>
</dbReference>
<evidence type="ECO:0000256" key="1">
    <source>
        <dbReference type="ARBA" id="ARBA00001971"/>
    </source>
</evidence>
<dbReference type="SUPFAM" id="SSF48264">
    <property type="entry name" value="Cytochrome P450"/>
    <property type="match status" value="1"/>
</dbReference>
<dbReference type="GO" id="GO:0016705">
    <property type="term" value="F:oxidoreductase activity, acting on paired donors, with incorporation or reduction of molecular oxygen"/>
    <property type="evidence" value="ECO:0007669"/>
    <property type="project" value="InterPro"/>
</dbReference>
<evidence type="ECO:0000256" key="4">
    <source>
        <dbReference type="ARBA" id="ARBA00004406"/>
    </source>
</evidence>
<dbReference type="GO" id="GO:0004497">
    <property type="term" value="F:monooxygenase activity"/>
    <property type="evidence" value="ECO:0007669"/>
    <property type="project" value="UniProtKB-KW"/>
</dbReference>
<keyword evidence="8" id="KW-0256">Endoplasmic reticulum</keyword>
<reference evidence="16 17" key="1">
    <citation type="submission" date="2015-09" db="EMBL/GenBank/DDBJ databases">
        <title>Draft genome of the scarab beetle Oryctes borbonicus.</title>
        <authorList>
            <person name="Meyer J.M."/>
            <person name="Markov G.V."/>
            <person name="Baskaran P."/>
            <person name="Herrmann M."/>
            <person name="Sommer R.J."/>
            <person name="Roedelsperger C."/>
        </authorList>
    </citation>
    <scope>NUCLEOTIDE SEQUENCE [LARGE SCALE GENOMIC DNA]</scope>
    <source>
        <strain evidence="16">OB123</strain>
        <tissue evidence="16">Whole animal</tissue>
    </source>
</reference>
<evidence type="ECO:0000256" key="14">
    <source>
        <dbReference type="PIRSR" id="PIRSR602403-1"/>
    </source>
</evidence>
<dbReference type="Proteomes" id="UP000051574">
    <property type="component" value="Unassembled WGS sequence"/>
</dbReference>
<evidence type="ECO:0000256" key="12">
    <source>
        <dbReference type="ARBA" id="ARBA00023033"/>
    </source>
</evidence>
<keyword evidence="12 15" id="KW-0503">Monooxygenase</keyword>
<evidence type="ECO:0000256" key="9">
    <source>
        <dbReference type="ARBA" id="ARBA00022848"/>
    </source>
</evidence>
<evidence type="ECO:0000256" key="11">
    <source>
        <dbReference type="ARBA" id="ARBA00023004"/>
    </source>
</evidence>
<evidence type="ECO:0000313" key="17">
    <source>
        <dbReference type="Proteomes" id="UP000051574"/>
    </source>
</evidence>
<keyword evidence="9" id="KW-0492">Microsome</keyword>
<accession>A0A0T6BD46</accession>
<dbReference type="EMBL" id="LJIG01001692">
    <property type="protein sequence ID" value="KRT85248.1"/>
    <property type="molecule type" value="Genomic_DNA"/>
</dbReference>
<comment type="similarity">
    <text evidence="5 15">Belongs to the cytochrome P450 family.</text>
</comment>
<organism evidence="16 17">
    <name type="scientific">Oryctes borbonicus</name>
    <dbReference type="NCBI Taxonomy" id="1629725"/>
    <lineage>
        <taxon>Eukaryota</taxon>
        <taxon>Metazoa</taxon>
        <taxon>Ecdysozoa</taxon>
        <taxon>Arthropoda</taxon>
        <taxon>Hexapoda</taxon>
        <taxon>Insecta</taxon>
        <taxon>Pterygota</taxon>
        <taxon>Neoptera</taxon>
        <taxon>Endopterygota</taxon>
        <taxon>Coleoptera</taxon>
        <taxon>Polyphaga</taxon>
        <taxon>Scarabaeiformia</taxon>
        <taxon>Scarabaeidae</taxon>
        <taxon>Dynastinae</taxon>
        <taxon>Oryctes</taxon>
    </lineage>
</organism>
<dbReference type="InterPro" id="IPR036396">
    <property type="entry name" value="Cyt_P450_sf"/>
</dbReference>
<comment type="cofactor">
    <cofactor evidence="1 14">
        <name>heme</name>
        <dbReference type="ChEBI" id="CHEBI:30413"/>
    </cofactor>
</comment>
<gene>
    <name evidence="16" type="ORF">AMK59_2488</name>
</gene>
<keyword evidence="13" id="KW-0472">Membrane</keyword>
<evidence type="ECO:0000256" key="5">
    <source>
        <dbReference type="ARBA" id="ARBA00010617"/>
    </source>
</evidence>
<dbReference type="PROSITE" id="PS00086">
    <property type="entry name" value="CYTOCHROME_P450"/>
    <property type="match status" value="1"/>
</dbReference>
<keyword evidence="11 14" id="KW-0408">Iron</keyword>
<comment type="caution">
    <text evidence="16">The sequence shown here is derived from an EMBL/GenBank/DDBJ whole genome shotgun (WGS) entry which is preliminary data.</text>
</comment>
<dbReference type="InterPro" id="IPR017972">
    <property type="entry name" value="Cyt_P450_CS"/>
</dbReference>
<keyword evidence="6 14" id="KW-0349">Heme</keyword>
<dbReference type="InterPro" id="IPR001128">
    <property type="entry name" value="Cyt_P450"/>
</dbReference>
<evidence type="ECO:0000256" key="2">
    <source>
        <dbReference type="ARBA" id="ARBA00003690"/>
    </source>
</evidence>
<comment type="function">
    <text evidence="2">May be involved in the metabolism of insect hormones and in the breakdown of synthetic insecticides.</text>
</comment>
<dbReference type="InterPro" id="IPR002403">
    <property type="entry name" value="Cyt_P450_E_grp-IV"/>
</dbReference>
<sequence length="116" mass="13277">MPPADEYTIPSGVQAILHIYGVHRDPEHYPNPEVFDPERFLPENSAKRHSFAYLPFSAGPRNCIGQKFAMYEEKTILASIVNRYKMTSMETMENVKISADIILRPANGVIIKLERR</sequence>
<comment type="subcellular location">
    <subcellularLocation>
        <location evidence="4">Endoplasmic reticulum membrane</location>
        <topology evidence="4">Peripheral membrane protein</topology>
    </subcellularLocation>
    <subcellularLocation>
        <location evidence="3">Microsome membrane</location>
        <topology evidence="3">Peripheral membrane protein</topology>
    </subcellularLocation>
</comment>
<dbReference type="PRINTS" id="PR00465">
    <property type="entry name" value="EP450IV"/>
</dbReference>
<name>A0A0T6BD46_9SCAR</name>
<evidence type="ECO:0000256" key="6">
    <source>
        <dbReference type="ARBA" id="ARBA00022617"/>
    </source>
</evidence>
<dbReference type="Gene3D" id="1.10.630.10">
    <property type="entry name" value="Cytochrome P450"/>
    <property type="match status" value="1"/>
</dbReference>
<feature type="non-terminal residue" evidence="16">
    <location>
        <position position="116"/>
    </location>
</feature>